<evidence type="ECO:0000313" key="1">
    <source>
        <dbReference type="EMBL" id="JAD83869.1"/>
    </source>
</evidence>
<dbReference type="AlphaFoldDB" id="A0A0A9D5J1"/>
<proteinExistence type="predicted"/>
<organism evidence="1">
    <name type="scientific">Arundo donax</name>
    <name type="common">Giant reed</name>
    <name type="synonym">Donax arundinaceus</name>
    <dbReference type="NCBI Taxonomy" id="35708"/>
    <lineage>
        <taxon>Eukaryota</taxon>
        <taxon>Viridiplantae</taxon>
        <taxon>Streptophyta</taxon>
        <taxon>Embryophyta</taxon>
        <taxon>Tracheophyta</taxon>
        <taxon>Spermatophyta</taxon>
        <taxon>Magnoliopsida</taxon>
        <taxon>Liliopsida</taxon>
        <taxon>Poales</taxon>
        <taxon>Poaceae</taxon>
        <taxon>PACMAD clade</taxon>
        <taxon>Arundinoideae</taxon>
        <taxon>Arundineae</taxon>
        <taxon>Arundo</taxon>
    </lineage>
</organism>
<protein>
    <submittedName>
        <fullName evidence="1">Uncharacterized protein</fullName>
    </submittedName>
</protein>
<accession>A0A0A9D5J1</accession>
<name>A0A0A9D5J1_ARUDO</name>
<reference evidence="1" key="1">
    <citation type="submission" date="2014-09" db="EMBL/GenBank/DDBJ databases">
        <authorList>
            <person name="Magalhaes I.L.F."/>
            <person name="Oliveira U."/>
            <person name="Santos F.R."/>
            <person name="Vidigal T.H.D.A."/>
            <person name="Brescovit A.D."/>
            <person name="Santos A.J."/>
        </authorList>
    </citation>
    <scope>NUCLEOTIDE SEQUENCE</scope>
    <source>
        <tissue evidence="1">Shoot tissue taken approximately 20 cm above the soil surface</tissue>
    </source>
</reference>
<reference evidence="1" key="2">
    <citation type="journal article" date="2015" name="Data Brief">
        <title>Shoot transcriptome of the giant reed, Arundo donax.</title>
        <authorList>
            <person name="Barrero R.A."/>
            <person name="Guerrero F.D."/>
            <person name="Moolhuijzen P."/>
            <person name="Goolsby J.A."/>
            <person name="Tidwell J."/>
            <person name="Bellgard S.E."/>
            <person name="Bellgard M.I."/>
        </authorList>
    </citation>
    <scope>NUCLEOTIDE SEQUENCE</scope>
    <source>
        <tissue evidence="1">Shoot tissue taken approximately 20 cm above the soil surface</tissue>
    </source>
</reference>
<sequence>MSYHEKLEDGQTTCALKFSPFSDKALLFRMPKERGEKKGWVVCSGGHLSARCWTASAAGGREKASIIFWFPIMARLEHHCQNLTPI</sequence>
<dbReference type="EMBL" id="GBRH01214026">
    <property type="protein sequence ID" value="JAD83869.1"/>
    <property type="molecule type" value="Transcribed_RNA"/>
</dbReference>